<dbReference type="SUPFAM" id="SSF56935">
    <property type="entry name" value="Porins"/>
    <property type="match status" value="1"/>
</dbReference>
<keyword evidence="6 12" id="KW-0798">TonB box</keyword>
<proteinExistence type="inferred from homology"/>
<reference evidence="16 17" key="1">
    <citation type="submission" date="2023-05" db="EMBL/GenBank/DDBJ databases">
        <title>Pseudodonghicola sp. nov.</title>
        <authorList>
            <person name="Huang J."/>
        </authorList>
    </citation>
    <scope>NUCLEOTIDE SEQUENCE [LARGE SCALE GENOMIC DNA]</scope>
    <source>
        <strain evidence="16 17">IC7</strain>
    </source>
</reference>
<dbReference type="Gene3D" id="2.40.170.20">
    <property type="entry name" value="TonB-dependent receptor, beta-barrel domain"/>
    <property type="match status" value="1"/>
</dbReference>
<evidence type="ECO:0000256" key="7">
    <source>
        <dbReference type="ARBA" id="ARBA00023136"/>
    </source>
</evidence>
<dbReference type="InterPro" id="IPR012910">
    <property type="entry name" value="Plug_dom"/>
</dbReference>
<accession>A0ABT7EYZ6</accession>
<feature type="domain" description="TonB-dependent receptor plug" evidence="15">
    <location>
        <begin position="44"/>
        <end position="151"/>
    </location>
</feature>
<feature type="domain" description="TonB-dependent receptor-like beta-barrel" evidence="14">
    <location>
        <begin position="185"/>
        <end position="587"/>
    </location>
</feature>
<dbReference type="CDD" id="cd01347">
    <property type="entry name" value="ligand_gated_channel"/>
    <property type="match status" value="1"/>
</dbReference>
<keyword evidence="8 16" id="KW-0675">Receptor</keyword>
<dbReference type="InterPro" id="IPR037066">
    <property type="entry name" value="Plug_dom_sf"/>
</dbReference>
<dbReference type="InterPro" id="IPR039426">
    <property type="entry name" value="TonB-dep_rcpt-like"/>
</dbReference>
<dbReference type="PROSITE" id="PS01156">
    <property type="entry name" value="TONB_DEPENDENT_REC_2"/>
    <property type="match status" value="1"/>
</dbReference>
<gene>
    <name evidence="16" type="ORF">QO033_07845</name>
</gene>
<keyword evidence="3 10" id="KW-1134">Transmembrane beta strand</keyword>
<comment type="similarity">
    <text evidence="10 12">Belongs to the TonB-dependent receptor family.</text>
</comment>
<evidence type="ECO:0000256" key="6">
    <source>
        <dbReference type="ARBA" id="ARBA00023077"/>
    </source>
</evidence>
<comment type="subcellular location">
    <subcellularLocation>
        <location evidence="1 10">Cell outer membrane</location>
        <topology evidence="1 10">Multi-pass membrane protein</topology>
    </subcellularLocation>
</comment>
<keyword evidence="2 10" id="KW-0813">Transport</keyword>
<dbReference type="InterPro" id="IPR010917">
    <property type="entry name" value="TonB_rcpt_CS"/>
</dbReference>
<protein>
    <submittedName>
        <fullName evidence="16">TonB-dependent receptor</fullName>
    </submittedName>
</protein>
<evidence type="ECO:0000313" key="17">
    <source>
        <dbReference type="Proteomes" id="UP001243757"/>
    </source>
</evidence>
<evidence type="ECO:0000256" key="5">
    <source>
        <dbReference type="ARBA" id="ARBA00022729"/>
    </source>
</evidence>
<dbReference type="EMBL" id="JASNJD010000004">
    <property type="protein sequence ID" value="MDK3017587.1"/>
    <property type="molecule type" value="Genomic_DNA"/>
</dbReference>
<evidence type="ECO:0000256" key="9">
    <source>
        <dbReference type="ARBA" id="ARBA00023237"/>
    </source>
</evidence>
<evidence type="ECO:0000259" key="14">
    <source>
        <dbReference type="Pfam" id="PF00593"/>
    </source>
</evidence>
<evidence type="ECO:0000256" key="12">
    <source>
        <dbReference type="RuleBase" id="RU003357"/>
    </source>
</evidence>
<feature type="signal peptide" evidence="13">
    <location>
        <begin position="1"/>
        <end position="21"/>
    </location>
</feature>
<dbReference type="Gene3D" id="2.170.130.10">
    <property type="entry name" value="TonB-dependent receptor, plug domain"/>
    <property type="match status" value="1"/>
</dbReference>
<evidence type="ECO:0000256" key="1">
    <source>
        <dbReference type="ARBA" id="ARBA00004571"/>
    </source>
</evidence>
<name>A0ABT7EYZ6_9RHOB</name>
<organism evidence="16 17">
    <name type="scientific">Pseudodonghicola flavimaris</name>
    <dbReference type="NCBI Taxonomy" id="3050036"/>
    <lineage>
        <taxon>Bacteria</taxon>
        <taxon>Pseudomonadati</taxon>
        <taxon>Pseudomonadota</taxon>
        <taxon>Alphaproteobacteria</taxon>
        <taxon>Rhodobacterales</taxon>
        <taxon>Paracoccaceae</taxon>
        <taxon>Pseudodonghicola</taxon>
    </lineage>
</organism>
<evidence type="ECO:0000256" key="10">
    <source>
        <dbReference type="PROSITE-ProRule" id="PRU01360"/>
    </source>
</evidence>
<evidence type="ECO:0000256" key="4">
    <source>
        <dbReference type="ARBA" id="ARBA00022692"/>
    </source>
</evidence>
<dbReference type="Proteomes" id="UP001243757">
    <property type="component" value="Unassembled WGS sequence"/>
</dbReference>
<keyword evidence="7 10" id="KW-0472">Membrane</keyword>
<evidence type="ECO:0000256" key="8">
    <source>
        <dbReference type="ARBA" id="ARBA00023170"/>
    </source>
</evidence>
<dbReference type="InterPro" id="IPR036942">
    <property type="entry name" value="Beta-barrel_TonB_sf"/>
</dbReference>
<keyword evidence="5 13" id="KW-0732">Signal</keyword>
<evidence type="ECO:0000313" key="16">
    <source>
        <dbReference type="EMBL" id="MDK3017587.1"/>
    </source>
</evidence>
<evidence type="ECO:0000259" key="15">
    <source>
        <dbReference type="Pfam" id="PF07715"/>
    </source>
</evidence>
<dbReference type="Pfam" id="PF07715">
    <property type="entry name" value="Plug"/>
    <property type="match status" value="1"/>
</dbReference>
<evidence type="ECO:0000256" key="13">
    <source>
        <dbReference type="SAM" id="SignalP"/>
    </source>
</evidence>
<evidence type="ECO:0000256" key="3">
    <source>
        <dbReference type="ARBA" id="ARBA00022452"/>
    </source>
</evidence>
<dbReference type="InterPro" id="IPR000531">
    <property type="entry name" value="Beta-barrel_TonB"/>
</dbReference>
<evidence type="ECO:0000256" key="2">
    <source>
        <dbReference type="ARBA" id="ARBA00022448"/>
    </source>
</evidence>
<dbReference type="PROSITE" id="PS52016">
    <property type="entry name" value="TONB_DEPENDENT_REC_3"/>
    <property type="match status" value="1"/>
</dbReference>
<evidence type="ECO:0000256" key="11">
    <source>
        <dbReference type="PROSITE-ProRule" id="PRU10144"/>
    </source>
</evidence>
<feature type="short sequence motif" description="TonB C-terminal box" evidence="11">
    <location>
        <begin position="596"/>
        <end position="613"/>
    </location>
</feature>
<dbReference type="PANTHER" id="PTHR30069:SF29">
    <property type="entry name" value="HEMOGLOBIN AND HEMOGLOBIN-HAPTOGLOBIN-BINDING PROTEIN 1-RELATED"/>
    <property type="match status" value="1"/>
</dbReference>
<keyword evidence="9 10" id="KW-0998">Cell outer membrane</keyword>
<dbReference type="PANTHER" id="PTHR30069">
    <property type="entry name" value="TONB-DEPENDENT OUTER MEMBRANE RECEPTOR"/>
    <property type="match status" value="1"/>
</dbReference>
<keyword evidence="17" id="KW-1185">Reference proteome</keyword>
<sequence length="613" mass="65801">MKKLLTTASALALCVAGAAQAEEAYELDEITISASKSGTATPLDRTGASVEVITREELEKAGETSVADYLTRDPGVTVANNGPMGTTSTMRIRGLDGKYIKVLVDGIDVTDPSSTQTQFNWTGLTTNNIERIEILKGSSSALYGSRAVAGVVNITTLSRPAEPGSETNVAVEGGSNDTWHGAASYGYSGTRGGLSFGIDRIITDGFSASAGGTEADGYQGTRLTFSADIMATDALKLGLSAYTLDAEGNFDEYGSDGAPPYDEYTTVETRAIRAFGQLDLGAWTHNFSASYYSNDRVSSSNGIDTPFNSERKRVDYSGSYAFSDMLNLTFGTDWEEEYYDSGTDSGKVRTTGGFGELLYSPTANLDLAASLRFDDHSTFGGYWTDRLAAAYHLTPGTVLRFVTATGFRAPSLYELNNALYGNPNLDPEESQSYELGIEHDFGAGRLVKATAFYTEIDNLIQYVSLYDSTGAWVGGQYQQVTGTSTSQGIELSGEWAVNDALGLYANYTYTDAEDATGARLLRVPRHAVNLGLDADLINGWSGQVNLHYVADRADEYGTVMEDYTVVNLGVAYALTDSAQAYVRVENLFDEAYQTAAGYNASERAVYVGLRASF</sequence>
<dbReference type="Pfam" id="PF00593">
    <property type="entry name" value="TonB_dep_Rec_b-barrel"/>
    <property type="match status" value="1"/>
</dbReference>
<keyword evidence="4 10" id="KW-0812">Transmembrane</keyword>
<dbReference type="RefSeq" id="WP_284480399.1">
    <property type="nucleotide sequence ID" value="NZ_JASNJD010000004.1"/>
</dbReference>
<feature type="chain" id="PRO_5045214551" evidence="13">
    <location>
        <begin position="22"/>
        <end position="613"/>
    </location>
</feature>
<comment type="caution">
    <text evidence="16">The sequence shown here is derived from an EMBL/GenBank/DDBJ whole genome shotgun (WGS) entry which is preliminary data.</text>
</comment>